<evidence type="ECO:0000256" key="2">
    <source>
        <dbReference type="ARBA" id="ARBA00022490"/>
    </source>
</evidence>
<evidence type="ECO:0000313" key="7">
    <source>
        <dbReference type="Proteomes" id="UP001648503"/>
    </source>
</evidence>
<keyword evidence="2" id="KW-0963">Cytoplasm</keyword>
<gene>
    <name evidence="6" type="ORF">BASA50_005142</name>
</gene>
<dbReference type="InterPro" id="IPR010796">
    <property type="entry name" value="C2_B9-type_dom"/>
</dbReference>
<keyword evidence="7" id="KW-1185">Reference proteome</keyword>
<protein>
    <submittedName>
        <fullName evidence="6">Uncharacterized protein</fullName>
    </submittedName>
</protein>
<dbReference type="Proteomes" id="UP001648503">
    <property type="component" value="Unassembled WGS sequence"/>
</dbReference>
<evidence type="ECO:0000256" key="4">
    <source>
        <dbReference type="ARBA" id="ARBA00023212"/>
    </source>
</evidence>
<reference evidence="6 7" key="1">
    <citation type="submission" date="2021-02" db="EMBL/GenBank/DDBJ databases">
        <title>Variation within the Batrachochytrium salamandrivorans European outbreak.</title>
        <authorList>
            <person name="Kelly M."/>
            <person name="Pasmans F."/>
            <person name="Shea T.P."/>
            <person name="Munoz J.F."/>
            <person name="Carranza S."/>
            <person name="Cuomo C.A."/>
            <person name="Martel A."/>
        </authorList>
    </citation>
    <scope>NUCLEOTIDE SEQUENCE [LARGE SCALE GENOMIC DNA]</scope>
    <source>
        <strain evidence="6 7">AMFP18/2</strain>
    </source>
</reference>
<dbReference type="PANTHER" id="PTHR12968">
    <property type="entry name" value="B9 DOMAIN-CONTAINING"/>
    <property type="match status" value="1"/>
</dbReference>
<keyword evidence="4" id="KW-0206">Cytoskeleton</keyword>
<evidence type="ECO:0000313" key="6">
    <source>
        <dbReference type="EMBL" id="KAH6596436.1"/>
    </source>
</evidence>
<comment type="subcellular location">
    <subcellularLocation>
        <location evidence="1">Cytoplasm</location>
        <location evidence="1">Cytoskeleton</location>
        <location evidence="1">Cilium basal body</location>
    </subcellularLocation>
</comment>
<evidence type="ECO:0000256" key="3">
    <source>
        <dbReference type="ARBA" id="ARBA00022794"/>
    </source>
</evidence>
<sequence length="527" mass="58618">MLSGSTPIHSTPVRFYRTLDPISALRIQATLYALDLDSATHISALSPLSSTADESLLASKTACAHLQVAWQEKAVAPTSPKTTSHSHVLKPIVTHPLQGRHKVVLFTYIDSDRYYDKEPLCTSLTSGRNDLPTSTAQRIHSLNPDGLAVERAKLSPALAQHADSENHLSDSAKIRSGGQWGVSTGETMCTEMHIMASIPCNAINDSVIRIEKRLCSIRYYNSGLLSVSPGFSKDDTQMHSMQIGEQMYAFSIKNISGTMTKEEKAKEQEIFEEFHLQHAMTKLSLFAKPFEIPVEPGHTQLHIRGEIVSAIGFTGDWIYAEYTLDASDGCAFTKESQTKGISQVAQVKLDSGVSFSLPFEAILMCPEEEADVEIHAVVLLKIRAVDSWDRHTVVGYGAVRIPSQPGHYRQEVGTWCHVPPPINKMTSFFLGGSPDIQDLTYLRDVSLQTKVVNKYGFKTETSGSLQIRMDISKQHRKEYGTEGLLDHVLREQSEHSDVLLRANARLEALREARRQTEKPWSSMIDQR</sequence>
<keyword evidence="5" id="KW-0966">Cell projection</keyword>
<keyword evidence="3" id="KW-0970">Cilium biogenesis/degradation</keyword>
<name>A0ABQ8FEW1_9FUNG</name>
<dbReference type="PROSITE" id="PS51381">
    <property type="entry name" value="C2_B9"/>
    <property type="match status" value="1"/>
</dbReference>
<dbReference type="Pfam" id="PF07162">
    <property type="entry name" value="B9-C2"/>
    <property type="match status" value="1"/>
</dbReference>
<comment type="caution">
    <text evidence="6">The sequence shown here is derived from an EMBL/GenBank/DDBJ whole genome shotgun (WGS) entry which is preliminary data.</text>
</comment>
<evidence type="ECO:0000256" key="1">
    <source>
        <dbReference type="ARBA" id="ARBA00004120"/>
    </source>
</evidence>
<dbReference type="PANTHER" id="PTHR12968:SF4">
    <property type="entry name" value="TECTONIC-LIKE COMPLEX MEMBER MKS1"/>
    <property type="match status" value="1"/>
</dbReference>
<proteinExistence type="predicted"/>
<accession>A0ABQ8FEW1</accession>
<organism evidence="6 7">
    <name type="scientific">Batrachochytrium salamandrivorans</name>
    <dbReference type="NCBI Taxonomy" id="1357716"/>
    <lineage>
        <taxon>Eukaryota</taxon>
        <taxon>Fungi</taxon>
        <taxon>Fungi incertae sedis</taxon>
        <taxon>Chytridiomycota</taxon>
        <taxon>Chytridiomycota incertae sedis</taxon>
        <taxon>Chytridiomycetes</taxon>
        <taxon>Rhizophydiales</taxon>
        <taxon>Rhizophydiales incertae sedis</taxon>
        <taxon>Batrachochytrium</taxon>
    </lineage>
</organism>
<dbReference type="EMBL" id="JAFCIX010000227">
    <property type="protein sequence ID" value="KAH6596436.1"/>
    <property type="molecule type" value="Genomic_DNA"/>
</dbReference>
<evidence type="ECO:0000256" key="5">
    <source>
        <dbReference type="ARBA" id="ARBA00023273"/>
    </source>
</evidence>